<evidence type="ECO:0000313" key="1">
    <source>
        <dbReference type="EMBL" id="OGL46385.1"/>
    </source>
</evidence>
<comment type="caution">
    <text evidence="1">The sequence shown here is derived from an EMBL/GenBank/DDBJ whole genome shotgun (WGS) entry which is preliminary data.</text>
</comment>
<dbReference type="AlphaFoldDB" id="A0A1F7RXT8"/>
<proteinExistence type="predicted"/>
<accession>A0A1F7RXT8</accession>
<dbReference type="Proteomes" id="UP000179266">
    <property type="component" value="Unassembled WGS sequence"/>
</dbReference>
<sequence>MRIVRESITFKADKKETFIHVYCPLLGDIVLSGEKAEHFRQKLQASKEENLLFSKSGDKE</sequence>
<name>A0A1F7RXT8_9BACT</name>
<evidence type="ECO:0000313" key="2">
    <source>
        <dbReference type="Proteomes" id="UP000179266"/>
    </source>
</evidence>
<organism evidence="1 2">
    <name type="scientific">Candidatus Schekmanbacteria bacterium RBG_13_48_7</name>
    <dbReference type="NCBI Taxonomy" id="1817878"/>
    <lineage>
        <taxon>Bacteria</taxon>
        <taxon>Candidatus Schekmaniibacteriota</taxon>
    </lineage>
</organism>
<reference evidence="1 2" key="1">
    <citation type="journal article" date="2016" name="Nat. Commun.">
        <title>Thousands of microbial genomes shed light on interconnected biogeochemical processes in an aquifer system.</title>
        <authorList>
            <person name="Anantharaman K."/>
            <person name="Brown C.T."/>
            <person name="Hug L.A."/>
            <person name="Sharon I."/>
            <person name="Castelle C.J."/>
            <person name="Probst A.J."/>
            <person name="Thomas B.C."/>
            <person name="Singh A."/>
            <person name="Wilkins M.J."/>
            <person name="Karaoz U."/>
            <person name="Brodie E.L."/>
            <person name="Williams K.H."/>
            <person name="Hubbard S.S."/>
            <person name="Banfield J.F."/>
        </authorList>
    </citation>
    <scope>NUCLEOTIDE SEQUENCE [LARGE SCALE GENOMIC DNA]</scope>
</reference>
<dbReference type="EMBL" id="MGDD01000130">
    <property type="protein sequence ID" value="OGL46385.1"/>
    <property type="molecule type" value="Genomic_DNA"/>
</dbReference>
<gene>
    <name evidence="1" type="ORF">A2161_03045</name>
</gene>
<protein>
    <submittedName>
        <fullName evidence="1">Uncharacterized protein</fullName>
    </submittedName>
</protein>